<protein>
    <submittedName>
        <fullName evidence="1">Uncharacterized protein</fullName>
    </submittedName>
</protein>
<gene>
    <name evidence="1" type="ORF">A3B35_02230</name>
</gene>
<name>A0A1F6EW40_9BACT</name>
<evidence type="ECO:0000313" key="1">
    <source>
        <dbReference type="EMBL" id="OGG77837.1"/>
    </source>
</evidence>
<proteinExistence type="predicted"/>
<organism evidence="1 2">
    <name type="scientific">Candidatus Kaiserbacteria bacterium RIFCSPLOWO2_01_FULL_54_24</name>
    <dbReference type="NCBI Taxonomy" id="1798515"/>
    <lineage>
        <taxon>Bacteria</taxon>
        <taxon>Candidatus Kaiseribacteriota</taxon>
    </lineage>
</organism>
<dbReference type="EMBL" id="MFMC01000004">
    <property type="protein sequence ID" value="OGG77837.1"/>
    <property type="molecule type" value="Genomic_DNA"/>
</dbReference>
<dbReference type="Proteomes" id="UP000177215">
    <property type="component" value="Unassembled WGS sequence"/>
</dbReference>
<comment type="caution">
    <text evidence="1">The sequence shown here is derived from an EMBL/GenBank/DDBJ whole genome shotgun (WGS) entry which is preliminary data.</text>
</comment>
<sequence>MTLDESDAEVAEEQIVQTVLHRGVRTVGAELNFESIVLSYGMKQLTVFIDDANATIDTKIETAELENPQKPRETNILYKAAKLFMQEAMNRRRSQYKYTFTTRNPKMLDWARGSGDEIFHWTRPGEPVKGNDSYFVFETTFKPEHYEPDQKVVWE</sequence>
<evidence type="ECO:0000313" key="2">
    <source>
        <dbReference type="Proteomes" id="UP000177215"/>
    </source>
</evidence>
<accession>A0A1F6EW40</accession>
<reference evidence="1 2" key="1">
    <citation type="journal article" date="2016" name="Nat. Commun.">
        <title>Thousands of microbial genomes shed light on interconnected biogeochemical processes in an aquifer system.</title>
        <authorList>
            <person name="Anantharaman K."/>
            <person name="Brown C.T."/>
            <person name="Hug L.A."/>
            <person name="Sharon I."/>
            <person name="Castelle C.J."/>
            <person name="Probst A.J."/>
            <person name="Thomas B.C."/>
            <person name="Singh A."/>
            <person name="Wilkins M.J."/>
            <person name="Karaoz U."/>
            <person name="Brodie E.L."/>
            <person name="Williams K.H."/>
            <person name="Hubbard S.S."/>
            <person name="Banfield J.F."/>
        </authorList>
    </citation>
    <scope>NUCLEOTIDE SEQUENCE [LARGE SCALE GENOMIC DNA]</scope>
</reference>
<dbReference type="AlphaFoldDB" id="A0A1F6EW40"/>
<dbReference type="STRING" id="1798515.A3B35_02230"/>